<accession>X8ANU2</accession>
<name>X8ANU2_MYCXE</name>
<comment type="caution">
    <text evidence="2">The sequence shown here is derived from an EMBL/GenBank/DDBJ whole genome shotgun (WGS) entry which is preliminary data.</text>
</comment>
<dbReference type="AlphaFoldDB" id="X8ANU2"/>
<dbReference type="EMBL" id="JAOB01000055">
    <property type="protein sequence ID" value="EUA32485.1"/>
    <property type="molecule type" value="Genomic_DNA"/>
</dbReference>
<protein>
    <submittedName>
        <fullName evidence="2">Uncharacterized protein</fullName>
    </submittedName>
</protein>
<feature type="region of interest" description="Disordered" evidence="1">
    <location>
        <begin position="38"/>
        <end position="75"/>
    </location>
</feature>
<reference evidence="2" key="1">
    <citation type="submission" date="2014-01" db="EMBL/GenBank/DDBJ databases">
        <authorList>
            <person name="Brown-Elliot B."/>
            <person name="Wallace R."/>
            <person name="Lenaerts A."/>
            <person name="Ordway D."/>
            <person name="DeGroote M.A."/>
            <person name="Parker T."/>
            <person name="Sizemore C."/>
            <person name="Tallon L.J."/>
            <person name="Sadzewicz L.K."/>
            <person name="Sengamalay N."/>
            <person name="Fraser C.M."/>
            <person name="Hine E."/>
            <person name="Shefchek K.A."/>
            <person name="Das S.P."/>
            <person name="Tettelin H."/>
        </authorList>
    </citation>
    <scope>NUCLEOTIDE SEQUENCE [LARGE SCALE GENOMIC DNA]</scope>
    <source>
        <strain evidence="2">4042</strain>
    </source>
</reference>
<sequence>MTVTPATSEALHDRCRGRVYDAAGRRFGKLGCRTVEMGMGARFRSSPSSPPPSRKRRSWSRGRRPATQAHSVNESLHLGVLEKAAAAEALLLANLGASTV</sequence>
<dbReference type="PATRIC" id="fig|1299334.3.peg.5687"/>
<evidence type="ECO:0000313" key="2">
    <source>
        <dbReference type="EMBL" id="EUA32485.1"/>
    </source>
</evidence>
<evidence type="ECO:0000256" key="1">
    <source>
        <dbReference type="SAM" id="MobiDB-lite"/>
    </source>
</evidence>
<proteinExistence type="predicted"/>
<organism evidence="2">
    <name type="scientific">Mycobacterium xenopi 4042</name>
    <dbReference type="NCBI Taxonomy" id="1299334"/>
    <lineage>
        <taxon>Bacteria</taxon>
        <taxon>Bacillati</taxon>
        <taxon>Actinomycetota</taxon>
        <taxon>Actinomycetes</taxon>
        <taxon>Mycobacteriales</taxon>
        <taxon>Mycobacteriaceae</taxon>
        <taxon>Mycobacterium</taxon>
    </lineage>
</organism>
<gene>
    <name evidence="2" type="ORF">I553_3948</name>
</gene>
<feature type="compositionally biased region" description="Basic residues" evidence="1">
    <location>
        <begin position="53"/>
        <end position="64"/>
    </location>
</feature>